<gene>
    <name evidence="1" type="ORF">CAAU_1697</name>
</gene>
<dbReference type="Proteomes" id="UP000007652">
    <property type="component" value="Unassembled WGS sequence"/>
</dbReference>
<evidence type="ECO:0000313" key="1">
    <source>
        <dbReference type="EMBL" id="CCJ33781.1"/>
    </source>
</evidence>
<sequence length="50" mass="5509">MGEILSQSEIDALLSALSAGEIELEEHSSAEKQKVKNTILNVPINFQRNI</sequence>
<keyword evidence="2" id="KW-1185">Reference proteome</keyword>
<proteinExistence type="predicted"/>
<evidence type="ECO:0008006" key="3">
    <source>
        <dbReference type="Google" id="ProtNLM"/>
    </source>
</evidence>
<dbReference type="STRING" id="857293.CAAU_1697"/>
<reference evidence="1 2" key="1">
    <citation type="journal article" date="2011" name="J. Bacteriol.">
        <title>Draft genome sequence of Caloramator australicus strain RC3T, a thermoanaerobe from the Great Artesian Basin of Australia.</title>
        <authorList>
            <person name="Ogg C.D."/>
            <person name="Patel B.K.C."/>
        </authorList>
    </citation>
    <scope>NUCLEOTIDE SEQUENCE [LARGE SCALE GENOMIC DNA]</scope>
    <source>
        <strain evidence="1 2">RC3</strain>
    </source>
</reference>
<organism evidence="1 2">
    <name type="scientific">Caloramator australicus RC3</name>
    <dbReference type="NCBI Taxonomy" id="857293"/>
    <lineage>
        <taxon>Bacteria</taxon>
        <taxon>Bacillati</taxon>
        <taxon>Bacillota</taxon>
        <taxon>Clostridia</taxon>
        <taxon>Eubacteriales</taxon>
        <taxon>Clostridiaceae</taxon>
        <taxon>Caloramator</taxon>
    </lineage>
</organism>
<comment type="caution">
    <text evidence="1">The sequence shown here is derived from an EMBL/GenBank/DDBJ whole genome shotgun (WGS) entry which is preliminary data.</text>
</comment>
<dbReference type="EMBL" id="CAKP01000093">
    <property type="protein sequence ID" value="CCJ33781.1"/>
    <property type="molecule type" value="Genomic_DNA"/>
</dbReference>
<dbReference type="AlphaFoldDB" id="I7LH53"/>
<evidence type="ECO:0000313" key="2">
    <source>
        <dbReference type="Proteomes" id="UP000007652"/>
    </source>
</evidence>
<accession>I7LH53</accession>
<name>I7LH53_9CLOT</name>
<protein>
    <recommendedName>
        <fullName evidence="3">Flagellar motor switch protein FliM</fullName>
    </recommendedName>
</protein>